<dbReference type="RefSeq" id="WP_224795672.1">
    <property type="nucleotide sequence ID" value="NZ_CABVHY010000010.1"/>
</dbReference>
<dbReference type="AlphaFoldDB" id="A0A5E7BXM2"/>
<dbReference type="Proteomes" id="UP000379480">
    <property type="component" value="Unassembled WGS sequence"/>
</dbReference>
<sequence length="260" mass="28301">MVISVGSMLINNKQAASIPTPSTQSVARTISSATTRVTEKIEGVSSLSLLAQQLSESARRAEARDSGLSRQELGARAVQLFGRITGDGYHANKAKNDAEVPSTRNPEHLARAWKATLFENGSGTNPFAGLSRDQLAVITFNDSGTFTVNEKRAASSEASRQEEVWRQTVIAKAGAEYDATGKLTQFFTDVLDHYKTLPGIEQAQYPASYETKLQEWIDPDFNYWTHTAEGHGSLQSVLNNIFDRSAFSEGPHGADSTQSD</sequence>
<protein>
    <submittedName>
        <fullName evidence="1">Uncharacterized protein</fullName>
    </submittedName>
</protein>
<name>A0A5E7BXM2_PSEFL</name>
<gene>
    <name evidence="1" type="ORF">PS723_02322</name>
</gene>
<reference evidence="1 2" key="1">
    <citation type="submission" date="2019-09" db="EMBL/GenBank/DDBJ databases">
        <authorList>
            <person name="Chandra G."/>
            <person name="Truman W A."/>
        </authorList>
    </citation>
    <scope>NUCLEOTIDE SEQUENCE [LARGE SCALE GENOMIC DNA]</scope>
    <source>
        <strain evidence="1">PS723</strain>
    </source>
</reference>
<evidence type="ECO:0000313" key="2">
    <source>
        <dbReference type="Proteomes" id="UP000379480"/>
    </source>
</evidence>
<dbReference type="EMBL" id="CABVHY010000010">
    <property type="protein sequence ID" value="VVN96886.1"/>
    <property type="molecule type" value="Genomic_DNA"/>
</dbReference>
<organism evidence="1 2">
    <name type="scientific">Pseudomonas fluorescens</name>
    <dbReference type="NCBI Taxonomy" id="294"/>
    <lineage>
        <taxon>Bacteria</taxon>
        <taxon>Pseudomonadati</taxon>
        <taxon>Pseudomonadota</taxon>
        <taxon>Gammaproteobacteria</taxon>
        <taxon>Pseudomonadales</taxon>
        <taxon>Pseudomonadaceae</taxon>
        <taxon>Pseudomonas</taxon>
    </lineage>
</organism>
<proteinExistence type="predicted"/>
<accession>A0A5E7BXM2</accession>
<evidence type="ECO:0000313" key="1">
    <source>
        <dbReference type="EMBL" id="VVN96886.1"/>
    </source>
</evidence>